<feature type="domain" description="SSD" evidence="8">
    <location>
        <begin position="45"/>
        <end position="177"/>
    </location>
</feature>
<protein>
    <submittedName>
        <fullName evidence="9">MMPL domain protein</fullName>
    </submittedName>
</protein>
<gene>
    <name evidence="9" type="ORF">B1B_16590</name>
</gene>
<organism evidence="9">
    <name type="scientific">mine drainage metagenome</name>
    <dbReference type="NCBI Taxonomy" id="410659"/>
    <lineage>
        <taxon>unclassified sequences</taxon>
        <taxon>metagenomes</taxon>
        <taxon>ecological metagenomes</taxon>
    </lineage>
</organism>
<keyword evidence="6 7" id="KW-0472">Membrane</keyword>
<dbReference type="InterPro" id="IPR000731">
    <property type="entry name" value="SSD"/>
</dbReference>
<evidence type="ECO:0000313" key="9">
    <source>
        <dbReference type="EMBL" id="EQD36236.1"/>
    </source>
</evidence>
<proteinExistence type="inferred from homology"/>
<comment type="similarity">
    <text evidence="2">Belongs to the resistance-nodulation-cell division (RND) (TC 2.A.6) family. MmpL subfamily.</text>
</comment>
<dbReference type="GO" id="GO:0005886">
    <property type="term" value="C:plasma membrane"/>
    <property type="evidence" value="ECO:0007669"/>
    <property type="project" value="UniProtKB-SubCell"/>
</dbReference>
<feature type="transmembrane region" description="Helical" evidence="7">
    <location>
        <begin position="42"/>
        <end position="68"/>
    </location>
</feature>
<dbReference type="Pfam" id="PF03176">
    <property type="entry name" value="MMPL"/>
    <property type="match status" value="1"/>
</dbReference>
<evidence type="ECO:0000256" key="4">
    <source>
        <dbReference type="ARBA" id="ARBA00022692"/>
    </source>
</evidence>
<feature type="transmembrane region" description="Helical" evidence="7">
    <location>
        <begin position="152"/>
        <end position="179"/>
    </location>
</feature>
<reference evidence="9" key="1">
    <citation type="submission" date="2013-08" db="EMBL/GenBank/DDBJ databases">
        <authorList>
            <person name="Mendez C."/>
            <person name="Richter M."/>
            <person name="Ferrer M."/>
            <person name="Sanchez J."/>
        </authorList>
    </citation>
    <scope>NUCLEOTIDE SEQUENCE</scope>
</reference>
<evidence type="ECO:0000256" key="3">
    <source>
        <dbReference type="ARBA" id="ARBA00022475"/>
    </source>
</evidence>
<dbReference type="EMBL" id="AUZY01011043">
    <property type="protein sequence ID" value="EQD36236.1"/>
    <property type="molecule type" value="Genomic_DNA"/>
</dbReference>
<feature type="transmembrane region" description="Helical" evidence="7">
    <location>
        <begin position="115"/>
        <end position="140"/>
    </location>
</feature>
<dbReference type="AlphaFoldDB" id="T0YLA7"/>
<dbReference type="InterPro" id="IPR004869">
    <property type="entry name" value="MMPL_dom"/>
</dbReference>
<dbReference type="PROSITE" id="PS50156">
    <property type="entry name" value="SSD"/>
    <property type="match status" value="1"/>
</dbReference>
<sequence>MLPFAYDVQSLSTSDLIHIIPLVAILIALLLAVVMRSLVAPLYLVVSVVLSYLAALGLVAVIFVHLLGQNGINFILPFLMFVFLMALGSDYNILMMTRIREEVQQMPLRQAVRRAVGMTGTTVSTAGLVLGGTFAVLALAGGGSGGSQIQQIGFGIAAGVFMDTFLIRTLVVPSFVVLLGRWNWWPSKLSRQPPPPALEEGHAA</sequence>
<reference evidence="9" key="2">
    <citation type="journal article" date="2014" name="ISME J.">
        <title>Microbial stratification in low pH oxic and suboxic macroscopic growths along an acid mine drainage.</title>
        <authorList>
            <person name="Mendez-Garcia C."/>
            <person name="Mesa V."/>
            <person name="Sprenger R.R."/>
            <person name="Richter M."/>
            <person name="Diez M.S."/>
            <person name="Solano J."/>
            <person name="Bargiela R."/>
            <person name="Golyshina O.V."/>
            <person name="Manteca A."/>
            <person name="Ramos J.L."/>
            <person name="Gallego J.R."/>
            <person name="Llorente I."/>
            <person name="Martins Dos Santos V.A."/>
            <person name="Jensen O.N."/>
            <person name="Pelaez A.I."/>
            <person name="Sanchez J."/>
            <person name="Ferrer M."/>
        </authorList>
    </citation>
    <scope>NUCLEOTIDE SEQUENCE</scope>
</reference>
<keyword evidence="3" id="KW-1003">Cell membrane</keyword>
<feature type="transmembrane region" description="Helical" evidence="7">
    <location>
        <begin position="74"/>
        <end position="94"/>
    </location>
</feature>
<name>T0YLA7_9ZZZZ</name>
<evidence type="ECO:0000256" key="2">
    <source>
        <dbReference type="ARBA" id="ARBA00010157"/>
    </source>
</evidence>
<feature type="transmembrane region" description="Helical" evidence="7">
    <location>
        <begin position="16"/>
        <end position="35"/>
    </location>
</feature>
<dbReference type="PANTHER" id="PTHR33406">
    <property type="entry name" value="MEMBRANE PROTEIN MJ1562-RELATED"/>
    <property type="match status" value="1"/>
</dbReference>
<keyword evidence="4 7" id="KW-0812">Transmembrane</keyword>
<comment type="caution">
    <text evidence="9">The sequence shown here is derived from an EMBL/GenBank/DDBJ whole genome shotgun (WGS) entry which is preliminary data.</text>
</comment>
<comment type="subcellular location">
    <subcellularLocation>
        <location evidence="1">Cell membrane</location>
        <topology evidence="1">Multi-pass membrane protein</topology>
    </subcellularLocation>
</comment>
<dbReference type="InterPro" id="IPR050545">
    <property type="entry name" value="Mycobact_MmpL"/>
</dbReference>
<evidence type="ECO:0000256" key="6">
    <source>
        <dbReference type="ARBA" id="ARBA00023136"/>
    </source>
</evidence>
<dbReference type="PANTHER" id="PTHR33406:SF6">
    <property type="entry name" value="MEMBRANE PROTEIN YDGH-RELATED"/>
    <property type="match status" value="1"/>
</dbReference>
<evidence type="ECO:0000259" key="8">
    <source>
        <dbReference type="PROSITE" id="PS50156"/>
    </source>
</evidence>
<accession>T0YLA7</accession>
<evidence type="ECO:0000256" key="1">
    <source>
        <dbReference type="ARBA" id="ARBA00004651"/>
    </source>
</evidence>
<evidence type="ECO:0000256" key="7">
    <source>
        <dbReference type="SAM" id="Phobius"/>
    </source>
</evidence>
<dbReference type="SUPFAM" id="SSF82866">
    <property type="entry name" value="Multidrug efflux transporter AcrB transmembrane domain"/>
    <property type="match status" value="1"/>
</dbReference>
<dbReference type="Gene3D" id="1.20.1640.10">
    <property type="entry name" value="Multidrug efflux transporter AcrB transmembrane domain"/>
    <property type="match status" value="1"/>
</dbReference>
<evidence type="ECO:0000256" key="5">
    <source>
        <dbReference type="ARBA" id="ARBA00022989"/>
    </source>
</evidence>
<keyword evidence="5 7" id="KW-1133">Transmembrane helix</keyword>